<accession>A0A937KF33</accession>
<name>A0A937KF33_9BACT</name>
<dbReference type="GO" id="GO:0016410">
    <property type="term" value="F:N-acyltransferase activity"/>
    <property type="evidence" value="ECO:0007669"/>
    <property type="project" value="TreeGrafter"/>
</dbReference>
<gene>
    <name evidence="3" type="ORF">JMN32_16035</name>
</gene>
<evidence type="ECO:0000313" key="3">
    <source>
        <dbReference type="EMBL" id="MBL6447830.1"/>
    </source>
</evidence>
<dbReference type="SMART" id="SM01006">
    <property type="entry name" value="AlcB"/>
    <property type="match status" value="1"/>
</dbReference>
<dbReference type="InterPro" id="IPR019432">
    <property type="entry name" value="Acyltransferase_MbtK/IucB-like"/>
</dbReference>
<dbReference type="PANTHER" id="PTHR31438:SF1">
    <property type="entry name" value="LYSINE N-ACYLTRANSFERASE C17G9.06C-RELATED"/>
    <property type="match status" value="1"/>
</dbReference>
<protein>
    <submittedName>
        <fullName evidence="3">Acetyltransferase</fullName>
    </submittedName>
</protein>
<dbReference type="PANTHER" id="PTHR31438">
    <property type="entry name" value="LYSINE N-ACYLTRANSFERASE C17G9.06C-RELATED"/>
    <property type="match status" value="1"/>
</dbReference>
<dbReference type="EMBL" id="JAEUGD010000053">
    <property type="protein sequence ID" value="MBL6447830.1"/>
    <property type="molecule type" value="Genomic_DNA"/>
</dbReference>
<proteinExistence type="predicted"/>
<sequence>MKTVQERPDVASDREIIFSREMGSIGLVTLSPLNLEEDSPLIHDWVNRDYAKYWMMQDTSLEDVRKEYQRLLGYSDIFIGTVNGKPSFLMEKYKAADEIIGKYYNIAPGDYGMHILVAPAEQPIQNFTWYVFRFIMTFLFSDDRVERVVVEPDIRNKKIHGLNRRAGFEYESTIKLPHKTACLAFCNREQFRQAIKNQP</sequence>
<dbReference type="GO" id="GO:0019290">
    <property type="term" value="P:siderophore biosynthetic process"/>
    <property type="evidence" value="ECO:0007669"/>
    <property type="project" value="InterPro"/>
</dbReference>
<comment type="caution">
    <text evidence="3">The sequence shown here is derived from an EMBL/GenBank/DDBJ whole genome shotgun (WGS) entry which is preliminary data.</text>
</comment>
<dbReference type="AlphaFoldDB" id="A0A937KF33"/>
<keyword evidence="4" id="KW-1185">Reference proteome</keyword>
<dbReference type="RefSeq" id="WP_202857363.1">
    <property type="nucleotide sequence ID" value="NZ_JAEUGD010000053.1"/>
</dbReference>
<organism evidence="3 4">
    <name type="scientific">Fulvivirga marina</name>
    <dbReference type="NCBI Taxonomy" id="2494733"/>
    <lineage>
        <taxon>Bacteria</taxon>
        <taxon>Pseudomonadati</taxon>
        <taxon>Bacteroidota</taxon>
        <taxon>Cytophagia</taxon>
        <taxon>Cytophagales</taxon>
        <taxon>Fulvivirgaceae</taxon>
        <taxon>Fulvivirga</taxon>
    </lineage>
</organism>
<feature type="domain" description="Acyltransferase MbtK/IucB-like conserved" evidence="2">
    <location>
        <begin position="31"/>
        <end position="78"/>
    </location>
</feature>
<dbReference type="Pfam" id="PF13523">
    <property type="entry name" value="Acetyltransf_8"/>
    <property type="match status" value="1"/>
</dbReference>
<reference evidence="3" key="1">
    <citation type="submission" date="2021-01" db="EMBL/GenBank/DDBJ databases">
        <title>Fulvivirga kasyanovii gen. nov., sp nov., a novel member of the phylum Bacteroidetes isolated from seawater in a mussel farm.</title>
        <authorList>
            <person name="Zhao L.-H."/>
            <person name="Wang Z.-J."/>
        </authorList>
    </citation>
    <scope>NUCLEOTIDE SEQUENCE</scope>
    <source>
        <strain evidence="3">29W222</strain>
    </source>
</reference>
<evidence type="ECO:0000313" key="4">
    <source>
        <dbReference type="Proteomes" id="UP000614216"/>
    </source>
</evidence>
<evidence type="ECO:0000259" key="2">
    <source>
        <dbReference type="SMART" id="SM01006"/>
    </source>
</evidence>
<comment type="pathway">
    <text evidence="1">Siderophore biosynthesis.</text>
</comment>
<evidence type="ECO:0000256" key="1">
    <source>
        <dbReference type="ARBA" id="ARBA00004924"/>
    </source>
</evidence>
<dbReference type="Proteomes" id="UP000614216">
    <property type="component" value="Unassembled WGS sequence"/>
</dbReference>
<dbReference type="Gene3D" id="3.40.630.30">
    <property type="match status" value="1"/>
</dbReference>
<dbReference type="SUPFAM" id="SSF55729">
    <property type="entry name" value="Acyl-CoA N-acyltransferases (Nat)"/>
    <property type="match status" value="1"/>
</dbReference>
<dbReference type="InterPro" id="IPR016181">
    <property type="entry name" value="Acyl_CoA_acyltransferase"/>
</dbReference>